<dbReference type="KEGG" id="chg:AXF12_01980"/>
<dbReference type="Proteomes" id="UP000215539">
    <property type="component" value="Chromosome 1"/>
</dbReference>
<evidence type="ECO:0000313" key="1">
    <source>
        <dbReference type="EMBL" id="AMD84410.1"/>
    </source>
</evidence>
<accession>A0AAX2H020</accession>
<reference evidence="2 4" key="2">
    <citation type="submission" date="2017-06" db="EMBL/GenBank/DDBJ databases">
        <authorList>
            <consortium name="Pathogen Informatics"/>
        </authorList>
    </citation>
    <scope>NUCLEOTIDE SEQUENCE [LARGE SCALE GENOMIC DNA]</scope>
    <source>
        <strain evidence="2 4">NCTC12947</strain>
    </source>
</reference>
<proteinExistence type="predicted"/>
<keyword evidence="3" id="KW-1185">Reference proteome</keyword>
<organism evidence="2 4">
    <name type="scientific">Capnocytophaga haemolytica</name>
    <dbReference type="NCBI Taxonomy" id="45243"/>
    <lineage>
        <taxon>Bacteria</taxon>
        <taxon>Pseudomonadati</taxon>
        <taxon>Bacteroidota</taxon>
        <taxon>Flavobacteriia</taxon>
        <taxon>Flavobacteriales</taxon>
        <taxon>Flavobacteriaceae</taxon>
        <taxon>Capnocytophaga</taxon>
    </lineage>
</organism>
<evidence type="ECO:0000313" key="2">
    <source>
        <dbReference type="EMBL" id="SNV10717.1"/>
    </source>
</evidence>
<dbReference type="EMBL" id="LT906449">
    <property type="protein sequence ID" value="SNV10717.1"/>
    <property type="molecule type" value="Genomic_DNA"/>
</dbReference>
<dbReference type="Proteomes" id="UP000065822">
    <property type="component" value="Chromosome"/>
</dbReference>
<dbReference type="EMBL" id="CP014227">
    <property type="protein sequence ID" value="AMD84410.1"/>
    <property type="molecule type" value="Genomic_DNA"/>
</dbReference>
<name>A0AAX2H020_9FLAO</name>
<evidence type="ECO:0000313" key="4">
    <source>
        <dbReference type="Proteomes" id="UP000215539"/>
    </source>
</evidence>
<evidence type="ECO:0000313" key="3">
    <source>
        <dbReference type="Proteomes" id="UP000065822"/>
    </source>
</evidence>
<reference evidence="1 3" key="1">
    <citation type="submission" date="2016-02" db="EMBL/GenBank/DDBJ databases">
        <authorList>
            <person name="Holder M.E."/>
            <person name="Ajami N.J."/>
            <person name="Petrosino J.F."/>
        </authorList>
    </citation>
    <scope>NUCLEOTIDE SEQUENCE [LARGE SCALE GENOMIC DNA]</scope>
    <source>
        <strain evidence="1 3">CCUG 32990</strain>
    </source>
</reference>
<gene>
    <name evidence="1" type="ORF">AXF12_01980</name>
    <name evidence="2" type="ORF">SAMEA44541418_01355</name>
</gene>
<protein>
    <recommendedName>
        <fullName evidence="5">DUF2262 domain-containing protein</fullName>
    </recommendedName>
</protein>
<dbReference type="RefSeq" id="WP_066427976.1">
    <property type="nucleotide sequence ID" value="NZ_CP014227.1"/>
</dbReference>
<sequence>MKEITINELKKHKSSSGAYRLETTLKKRKIEVEVEPDGEDLSEVLPLVNNVLNKLELLDVKAKKFLADQHTETYNDEIRDGDEPYLDEKAFEKHLKLNNISVVGDQLMFFYGGVVEDIVFMACSSDGEVFDESEILD</sequence>
<evidence type="ECO:0008006" key="5">
    <source>
        <dbReference type="Google" id="ProtNLM"/>
    </source>
</evidence>
<dbReference type="AlphaFoldDB" id="A0AAX2H020"/>